<sequence>MTTAEYQDNEARLPNVNPARLNGRIDALDGNRLHGWIWDEARPDQAVTVRLYCDGRLAAETAADQSRIDLRRNGIGDGKHAFSMELDEALVAARNRLRVVGVSPETGAELELRLPAPDELAAEAAIAVPLARFFDKVEVLIALNRRGQLAQKELNEKLDRIAARLEENHALAEATKAEAESQSEIMRRIAELDVFQLRFDGTLRGFDERLQAIRKEARAPLRQVTVILGFLSALAAAMSFVTLAVTLWGG</sequence>
<evidence type="ECO:0000256" key="2">
    <source>
        <dbReference type="SAM" id="Phobius"/>
    </source>
</evidence>
<evidence type="ECO:0000256" key="1">
    <source>
        <dbReference type="SAM" id="Coils"/>
    </source>
</evidence>
<feature type="transmembrane region" description="Helical" evidence="2">
    <location>
        <begin position="224"/>
        <end position="248"/>
    </location>
</feature>
<keyword evidence="2" id="KW-1133">Transmembrane helix</keyword>
<evidence type="ECO:0000313" key="3">
    <source>
        <dbReference type="EMBL" id="MFC5295124.1"/>
    </source>
</evidence>
<comment type="caution">
    <text evidence="3">The sequence shown here is derived from an EMBL/GenBank/DDBJ whole genome shotgun (WGS) entry which is preliminary data.</text>
</comment>
<keyword evidence="2" id="KW-0812">Transmembrane</keyword>
<evidence type="ECO:0000313" key="4">
    <source>
        <dbReference type="Proteomes" id="UP001595976"/>
    </source>
</evidence>
<evidence type="ECO:0008006" key="5">
    <source>
        <dbReference type="Google" id="ProtNLM"/>
    </source>
</evidence>
<protein>
    <recommendedName>
        <fullName evidence="5">Membrane-anchored protein</fullName>
    </recommendedName>
</protein>
<keyword evidence="4" id="KW-1185">Reference proteome</keyword>
<keyword evidence="1" id="KW-0175">Coiled coil</keyword>
<dbReference type="RefSeq" id="WP_158445300.1">
    <property type="nucleotide sequence ID" value="NZ_JAOAOS010000008.1"/>
</dbReference>
<organism evidence="3 4">
    <name type="scientific">Bosea minatitlanensis</name>
    <dbReference type="NCBI Taxonomy" id="128782"/>
    <lineage>
        <taxon>Bacteria</taxon>
        <taxon>Pseudomonadati</taxon>
        <taxon>Pseudomonadota</taxon>
        <taxon>Alphaproteobacteria</taxon>
        <taxon>Hyphomicrobiales</taxon>
        <taxon>Boseaceae</taxon>
        <taxon>Bosea</taxon>
    </lineage>
</organism>
<keyword evidence="2" id="KW-0472">Membrane</keyword>
<accession>A0ABW0FAR6</accession>
<feature type="coiled-coil region" evidence="1">
    <location>
        <begin position="155"/>
        <end position="182"/>
    </location>
</feature>
<gene>
    <name evidence="3" type="ORF">ACFPK2_19205</name>
</gene>
<name>A0ABW0FAR6_9HYPH</name>
<reference evidence="4" key="1">
    <citation type="journal article" date="2019" name="Int. J. Syst. Evol. Microbiol.">
        <title>The Global Catalogue of Microorganisms (GCM) 10K type strain sequencing project: providing services to taxonomists for standard genome sequencing and annotation.</title>
        <authorList>
            <consortium name="The Broad Institute Genomics Platform"/>
            <consortium name="The Broad Institute Genome Sequencing Center for Infectious Disease"/>
            <person name="Wu L."/>
            <person name="Ma J."/>
        </authorList>
    </citation>
    <scope>NUCLEOTIDE SEQUENCE [LARGE SCALE GENOMIC DNA]</scope>
    <source>
        <strain evidence="4">CGMCC 1.15643</strain>
    </source>
</reference>
<dbReference type="Proteomes" id="UP001595976">
    <property type="component" value="Unassembled WGS sequence"/>
</dbReference>
<dbReference type="EMBL" id="JBHSLI010000008">
    <property type="protein sequence ID" value="MFC5295124.1"/>
    <property type="molecule type" value="Genomic_DNA"/>
</dbReference>
<proteinExistence type="predicted"/>